<protein>
    <submittedName>
        <fullName evidence="2">Uncharacterized protein</fullName>
    </submittedName>
</protein>
<dbReference type="OrthoDB" id="7826689at2"/>
<dbReference type="Proteomes" id="UP000220034">
    <property type="component" value="Unassembled WGS sequence"/>
</dbReference>
<proteinExistence type="predicted"/>
<sequence length="298" mass="31514">MQTYRIISMTMGMMLSAGTAMACAPGEDLRATLGFADLTAAEQDGFARLFVPEQAVLTSENIAIDDAFGFARCDLGGMGDDTLITFALPGVFCEENCLLWALHRTEEDDWQIILAAEGAVTVAGSYSMGWPDLVAHGEGFADIVHKFDGASYHDELEGLIYGEVFDLPQATSWQADEFDFVGVVPGSPGPAGEAVIALEAVAQQLDISIDGLAAGLTDLNGDEIPEVIVQGEGAEFCAADGCRTWIVSITAPNATILADVTAQGTPEIAASTNGAYRDIIIWSNAGARVLRHDGNTYH</sequence>
<gene>
    <name evidence="2" type="ORF">SAMN06273572_101863</name>
</gene>
<organism evidence="2 3">
    <name type="scientific">Pontivivens marinum</name>
    <dbReference type="NCBI Taxonomy" id="1690039"/>
    <lineage>
        <taxon>Bacteria</taxon>
        <taxon>Pseudomonadati</taxon>
        <taxon>Pseudomonadota</taxon>
        <taxon>Alphaproteobacteria</taxon>
        <taxon>Rhodobacterales</taxon>
        <taxon>Paracoccaceae</taxon>
        <taxon>Pontivivens</taxon>
    </lineage>
</organism>
<dbReference type="EMBL" id="OCTN01000001">
    <property type="protein sequence ID" value="SOH93009.1"/>
    <property type="molecule type" value="Genomic_DNA"/>
</dbReference>
<keyword evidence="1" id="KW-0732">Signal</keyword>
<dbReference type="PROSITE" id="PS51257">
    <property type="entry name" value="PROKAR_LIPOPROTEIN"/>
    <property type="match status" value="1"/>
</dbReference>
<reference evidence="3" key="1">
    <citation type="submission" date="2017-09" db="EMBL/GenBank/DDBJ databases">
        <authorList>
            <person name="Varghese N."/>
            <person name="Submissions S."/>
        </authorList>
    </citation>
    <scope>NUCLEOTIDE SEQUENCE [LARGE SCALE GENOMIC DNA]</scope>
    <source>
        <strain evidence="3">C7</strain>
    </source>
</reference>
<evidence type="ECO:0000256" key="1">
    <source>
        <dbReference type="SAM" id="SignalP"/>
    </source>
</evidence>
<keyword evidence="3" id="KW-1185">Reference proteome</keyword>
<evidence type="ECO:0000313" key="2">
    <source>
        <dbReference type="EMBL" id="SOH93009.1"/>
    </source>
</evidence>
<evidence type="ECO:0000313" key="3">
    <source>
        <dbReference type="Proteomes" id="UP000220034"/>
    </source>
</evidence>
<dbReference type="AlphaFoldDB" id="A0A2C9CRK2"/>
<feature type="chain" id="PRO_5012519276" evidence="1">
    <location>
        <begin position="23"/>
        <end position="298"/>
    </location>
</feature>
<name>A0A2C9CRK2_9RHOB</name>
<accession>A0A2C9CRK2</accession>
<dbReference type="RefSeq" id="WP_097928549.1">
    <property type="nucleotide sequence ID" value="NZ_OCTN01000001.1"/>
</dbReference>
<feature type="signal peptide" evidence="1">
    <location>
        <begin position="1"/>
        <end position="22"/>
    </location>
</feature>